<accession>A0A2Z3GIV8</accession>
<reference evidence="2" key="1">
    <citation type="submission" date="2018-04" db="EMBL/GenBank/DDBJ databases">
        <title>Complete genome of Antarctic heterotrophic bacterium Hymenobacter nivis.</title>
        <authorList>
            <person name="Terashima M."/>
        </authorList>
    </citation>
    <scope>NUCLEOTIDE SEQUENCE [LARGE SCALE GENOMIC DNA]</scope>
    <source>
        <strain evidence="2">NBRC 111535</strain>
    </source>
</reference>
<dbReference type="Proteomes" id="UP000245999">
    <property type="component" value="Chromosome"/>
</dbReference>
<evidence type="ECO:0000313" key="2">
    <source>
        <dbReference type="Proteomes" id="UP000245999"/>
    </source>
</evidence>
<proteinExistence type="predicted"/>
<name>A0A2Z3GIV8_9BACT</name>
<gene>
    <name evidence="1" type="ORF">DDQ68_04810</name>
</gene>
<keyword evidence="2" id="KW-1185">Reference proteome</keyword>
<dbReference type="KEGG" id="hnv:DDQ68_04810"/>
<dbReference type="AlphaFoldDB" id="A0A2Z3GIV8"/>
<organism evidence="1 2">
    <name type="scientific">Hymenobacter nivis</name>
    <dbReference type="NCBI Taxonomy" id="1850093"/>
    <lineage>
        <taxon>Bacteria</taxon>
        <taxon>Pseudomonadati</taxon>
        <taxon>Bacteroidota</taxon>
        <taxon>Cytophagia</taxon>
        <taxon>Cytophagales</taxon>
        <taxon>Hymenobacteraceae</taxon>
        <taxon>Hymenobacter</taxon>
    </lineage>
</organism>
<dbReference type="EMBL" id="CP029145">
    <property type="protein sequence ID" value="AWM32171.1"/>
    <property type="molecule type" value="Genomic_DNA"/>
</dbReference>
<protein>
    <submittedName>
        <fullName evidence="1">Uncharacterized protein</fullName>
    </submittedName>
</protein>
<sequence length="186" mass="20237">MPDSGPTPSPDSNTAEASVLSLFSLPNSLAVSTPKLVLVDSEKGPFDLFVDLGQSAPDTPRPEGVKASIPLFYLPLPPMTALAVESPATVPVEPGLVYLLNTYPGNLPSTAEVPIELATRLHNEVADHLDCKRQVEVQLADVNDQWLHSFQNYLETFYEAERVAQYVETIRLLVAQCSNTTDKSES</sequence>
<evidence type="ECO:0000313" key="1">
    <source>
        <dbReference type="EMBL" id="AWM32171.1"/>
    </source>
</evidence>